<evidence type="ECO:0000313" key="2">
    <source>
        <dbReference type="EMBL" id="RXI01523.1"/>
    </source>
</evidence>
<sequence length="334" mass="37773">MSLIESPEHVKDLVKTEDYVFHCSSLIISSHSKIFELIGTAYVVTKGHRRDEISGTAPSSNRQGFQKRFNGILAQKIDRAPPSKICRKWIKNHLNMALLLWIVCVAVSGAILFLMMTGILNHVLPTQSQRNEWHEINNQILNALFTLMSLYHHLKRIYGKNGTYKPHEQLNIMVVVVLLHLDCFARYSLCTLNLGYKRSERPAIGVGVCLSVAIAAPAIAGVYCIVSSLGTEYEVDSKSQDHILTNRTFASRSEQKIAEFERQWRGGLFDFQDDIATSHLSFFCSFCVFGWNTDRLGFGNMYVHIATFLLFRTAPFGSSVWLPPISTTKLQEKP</sequence>
<feature type="transmembrane region" description="Helical" evidence="1">
    <location>
        <begin position="170"/>
        <end position="189"/>
    </location>
</feature>
<dbReference type="PANTHER" id="PTHR31045">
    <property type="entry name" value="PLAC8 FAMILY PROTEIN-RELATED"/>
    <property type="match status" value="1"/>
</dbReference>
<organism evidence="2 3">
    <name type="scientific">Malus domestica</name>
    <name type="common">Apple</name>
    <name type="synonym">Pyrus malus</name>
    <dbReference type="NCBI Taxonomy" id="3750"/>
    <lineage>
        <taxon>Eukaryota</taxon>
        <taxon>Viridiplantae</taxon>
        <taxon>Streptophyta</taxon>
        <taxon>Embryophyta</taxon>
        <taxon>Tracheophyta</taxon>
        <taxon>Spermatophyta</taxon>
        <taxon>Magnoliopsida</taxon>
        <taxon>eudicotyledons</taxon>
        <taxon>Gunneridae</taxon>
        <taxon>Pentapetalae</taxon>
        <taxon>rosids</taxon>
        <taxon>fabids</taxon>
        <taxon>Rosales</taxon>
        <taxon>Rosaceae</taxon>
        <taxon>Amygdaloideae</taxon>
        <taxon>Maleae</taxon>
        <taxon>Malus</taxon>
    </lineage>
</organism>
<dbReference type="AlphaFoldDB" id="A0A498K7B6"/>
<keyword evidence="1" id="KW-0472">Membrane</keyword>
<dbReference type="GO" id="GO:0051762">
    <property type="term" value="P:sesquiterpene biosynthetic process"/>
    <property type="evidence" value="ECO:0007669"/>
    <property type="project" value="TreeGrafter"/>
</dbReference>
<comment type="caution">
    <text evidence="2">The sequence shown here is derived from an EMBL/GenBank/DDBJ whole genome shotgun (WGS) entry which is preliminary data.</text>
</comment>
<reference evidence="2 3" key="1">
    <citation type="submission" date="2018-10" db="EMBL/GenBank/DDBJ databases">
        <title>A high-quality apple genome assembly.</title>
        <authorList>
            <person name="Hu J."/>
        </authorList>
    </citation>
    <scope>NUCLEOTIDE SEQUENCE [LARGE SCALE GENOMIC DNA]</scope>
    <source>
        <strain evidence="3">cv. HFTH1</strain>
        <tissue evidence="2">Young leaf</tissue>
    </source>
</reference>
<keyword evidence="1" id="KW-0812">Transmembrane</keyword>
<dbReference type="Proteomes" id="UP000290289">
    <property type="component" value="Chromosome 4"/>
</dbReference>
<dbReference type="EMBL" id="RDQH01000330">
    <property type="protein sequence ID" value="RXI01523.1"/>
    <property type="molecule type" value="Genomic_DNA"/>
</dbReference>
<proteinExistence type="predicted"/>
<gene>
    <name evidence="2" type="ORF">DVH24_014872</name>
</gene>
<protein>
    <submittedName>
        <fullName evidence="2">Uncharacterized protein</fullName>
    </submittedName>
</protein>
<keyword evidence="1" id="KW-1133">Transmembrane helix</keyword>
<evidence type="ECO:0000256" key="1">
    <source>
        <dbReference type="SAM" id="Phobius"/>
    </source>
</evidence>
<feature type="transmembrane region" description="Helical" evidence="1">
    <location>
        <begin position="204"/>
        <end position="226"/>
    </location>
</feature>
<name>A0A498K7B6_MALDO</name>
<dbReference type="InterPro" id="IPR021369">
    <property type="entry name" value="DUF2985"/>
</dbReference>
<accession>A0A498K7B6</accession>
<dbReference type="Pfam" id="PF11204">
    <property type="entry name" value="DUF2985"/>
    <property type="match status" value="1"/>
</dbReference>
<keyword evidence="3" id="KW-1185">Reference proteome</keyword>
<dbReference type="GO" id="GO:0009975">
    <property type="term" value="F:cyclase activity"/>
    <property type="evidence" value="ECO:0007669"/>
    <property type="project" value="TreeGrafter"/>
</dbReference>
<evidence type="ECO:0000313" key="3">
    <source>
        <dbReference type="Proteomes" id="UP000290289"/>
    </source>
</evidence>
<feature type="transmembrane region" description="Helical" evidence="1">
    <location>
        <begin position="97"/>
        <end position="120"/>
    </location>
</feature>
<dbReference type="PANTHER" id="PTHR31045:SF21">
    <property type="entry name" value="PLAC8 FAMILY PROTEIN"/>
    <property type="match status" value="1"/>
</dbReference>